<organism evidence="2 3">
    <name type="scientific">Portunus trituberculatus</name>
    <name type="common">Swimming crab</name>
    <name type="synonym">Neptunus trituberculatus</name>
    <dbReference type="NCBI Taxonomy" id="210409"/>
    <lineage>
        <taxon>Eukaryota</taxon>
        <taxon>Metazoa</taxon>
        <taxon>Ecdysozoa</taxon>
        <taxon>Arthropoda</taxon>
        <taxon>Crustacea</taxon>
        <taxon>Multicrustacea</taxon>
        <taxon>Malacostraca</taxon>
        <taxon>Eumalacostraca</taxon>
        <taxon>Eucarida</taxon>
        <taxon>Decapoda</taxon>
        <taxon>Pleocyemata</taxon>
        <taxon>Brachyura</taxon>
        <taxon>Eubrachyura</taxon>
        <taxon>Portunoidea</taxon>
        <taxon>Portunidae</taxon>
        <taxon>Portuninae</taxon>
        <taxon>Portunus</taxon>
    </lineage>
</organism>
<reference evidence="2 3" key="1">
    <citation type="submission" date="2019-05" db="EMBL/GenBank/DDBJ databases">
        <title>Another draft genome of Portunus trituberculatus and its Hox gene families provides insights of decapod evolution.</title>
        <authorList>
            <person name="Jeong J.-H."/>
            <person name="Song I."/>
            <person name="Kim S."/>
            <person name="Choi T."/>
            <person name="Kim D."/>
            <person name="Ryu S."/>
            <person name="Kim W."/>
        </authorList>
    </citation>
    <scope>NUCLEOTIDE SEQUENCE [LARGE SCALE GENOMIC DNA]</scope>
    <source>
        <tissue evidence="2">Muscle</tissue>
    </source>
</reference>
<proteinExistence type="predicted"/>
<keyword evidence="3" id="KW-1185">Reference proteome</keyword>
<protein>
    <submittedName>
        <fullName evidence="2">Uncharacterized protein</fullName>
    </submittedName>
</protein>
<accession>A0A5B7FNE8</accession>
<feature type="compositionally biased region" description="Basic and acidic residues" evidence="1">
    <location>
        <begin position="19"/>
        <end position="38"/>
    </location>
</feature>
<dbReference type="AlphaFoldDB" id="A0A5B7FNE8"/>
<comment type="caution">
    <text evidence="2">The sequence shown here is derived from an EMBL/GenBank/DDBJ whole genome shotgun (WGS) entry which is preliminary data.</text>
</comment>
<gene>
    <name evidence="2" type="ORF">E2C01_039580</name>
</gene>
<sequence length="90" mass="10169">MKAVPLEVWLQHPWGGRDGTPRTRQWEGKEEEKEDRTGHSHAPSQLRGSPASTCNTLALIAAVSLLLVQHIFRRPETEFTVDAVILGRYH</sequence>
<name>A0A5B7FNE8_PORTR</name>
<dbReference type="Proteomes" id="UP000324222">
    <property type="component" value="Unassembled WGS sequence"/>
</dbReference>
<evidence type="ECO:0000313" key="2">
    <source>
        <dbReference type="EMBL" id="MPC45874.1"/>
    </source>
</evidence>
<dbReference type="EMBL" id="VSRR010006936">
    <property type="protein sequence ID" value="MPC45874.1"/>
    <property type="molecule type" value="Genomic_DNA"/>
</dbReference>
<evidence type="ECO:0000313" key="3">
    <source>
        <dbReference type="Proteomes" id="UP000324222"/>
    </source>
</evidence>
<feature type="region of interest" description="Disordered" evidence="1">
    <location>
        <begin position="12"/>
        <end position="49"/>
    </location>
</feature>
<evidence type="ECO:0000256" key="1">
    <source>
        <dbReference type="SAM" id="MobiDB-lite"/>
    </source>
</evidence>